<name>A0A9W6UYZ5_9ACTN</name>
<sequence length="331" mass="34608">MEGQQSPEEARLEGARVLVTGGAGFIGGRLVAALLEAGAEVVVADQRPHPDPAVRSVVGDLCDPDVRKRAVGTGPDGIVHLAAATSVLRSIEDPAGVYRLNVEATAGLLELAREQAVRRVVFASTNAVTGDVGDAPINERVPLRPLTPYGATKAAAEMLLSAYSGVYGMRACALRFANVYGPGMRHKDSFVPRLMRAAATGTGVQVYGDGRQVRDYVHVDDIVQAVLLAWRKGVTGPLVVGSGRSTSVNDLIEIAREVTGAPIPVEHVPPKAGEMPAVVLDISAARALGYEPRHDLRSGLATVWPDFAPAHRTGEGGAHGASEESGGRVES</sequence>
<dbReference type="PANTHER" id="PTHR43000">
    <property type="entry name" value="DTDP-D-GLUCOSE 4,6-DEHYDRATASE-RELATED"/>
    <property type="match status" value="1"/>
</dbReference>
<feature type="domain" description="NAD-dependent epimerase/dehydratase" evidence="3">
    <location>
        <begin position="17"/>
        <end position="234"/>
    </location>
</feature>
<dbReference type="Pfam" id="PF01370">
    <property type="entry name" value="Epimerase"/>
    <property type="match status" value="1"/>
</dbReference>
<feature type="compositionally biased region" description="Basic and acidic residues" evidence="2">
    <location>
        <begin position="321"/>
        <end position="331"/>
    </location>
</feature>
<dbReference type="EMBL" id="BSRZ01000013">
    <property type="protein sequence ID" value="GLW66230.1"/>
    <property type="molecule type" value="Genomic_DNA"/>
</dbReference>
<dbReference type="Gene3D" id="3.40.50.720">
    <property type="entry name" value="NAD(P)-binding Rossmann-like Domain"/>
    <property type="match status" value="1"/>
</dbReference>
<gene>
    <name evidence="4" type="primary">galE</name>
    <name evidence="4" type="ORF">Arub01_44740</name>
</gene>
<dbReference type="PROSITE" id="PS00061">
    <property type="entry name" value="ADH_SHORT"/>
    <property type="match status" value="1"/>
</dbReference>
<protein>
    <submittedName>
        <fullName evidence="4">UDP-glucose 4-epimerase</fullName>
    </submittedName>
</protein>
<dbReference type="Proteomes" id="UP001165124">
    <property type="component" value="Unassembled WGS sequence"/>
</dbReference>
<dbReference type="AlphaFoldDB" id="A0A9W6UYZ5"/>
<dbReference type="SUPFAM" id="SSF51735">
    <property type="entry name" value="NAD(P)-binding Rossmann-fold domains"/>
    <property type="match status" value="1"/>
</dbReference>
<comment type="similarity">
    <text evidence="1">Belongs to the NAD(P)-dependent epimerase/dehydratase family.</text>
</comment>
<comment type="caution">
    <text evidence="4">The sequence shown here is derived from an EMBL/GenBank/DDBJ whole genome shotgun (WGS) entry which is preliminary data.</text>
</comment>
<dbReference type="InterPro" id="IPR001509">
    <property type="entry name" value="Epimerase_deHydtase"/>
</dbReference>
<organism evidence="4 5">
    <name type="scientific">Actinomadura rubrobrunea</name>
    <dbReference type="NCBI Taxonomy" id="115335"/>
    <lineage>
        <taxon>Bacteria</taxon>
        <taxon>Bacillati</taxon>
        <taxon>Actinomycetota</taxon>
        <taxon>Actinomycetes</taxon>
        <taxon>Streptosporangiales</taxon>
        <taxon>Thermomonosporaceae</taxon>
        <taxon>Actinomadura</taxon>
    </lineage>
</organism>
<reference evidence="4" key="1">
    <citation type="submission" date="2023-02" db="EMBL/GenBank/DDBJ databases">
        <title>Actinomadura rubrobrunea NBRC 14622.</title>
        <authorList>
            <person name="Ichikawa N."/>
            <person name="Sato H."/>
            <person name="Tonouchi N."/>
        </authorList>
    </citation>
    <scope>NUCLEOTIDE SEQUENCE</scope>
    <source>
        <strain evidence="4">NBRC 14622</strain>
    </source>
</reference>
<evidence type="ECO:0000259" key="3">
    <source>
        <dbReference type="Pfam" id="PF01370"/>
    </source>
</evidence>
<evidence type="ECO:0000256" key="2">
    <source>
        <dbReference type="SAM" id="MobiDB-lite"/>
    </source>
</evidence>
<evidence type="ECO:0000313" key="5">
    <source>
        <dbReference type="Proteomes" id="UP001165124"/>
    </source>
</evidence>
<evidence type="ECO:0000313" key="4">
    <source>
        <dbReference type="EMBL" id="GLW66230.1"/>
    </source>
</evidence>
<evidence type="ECO:0000256" key="1">
    <source>
        <dbReference type="ARBA" id="ARBA00007637"/>
    </source>
</evidence>
<dbReference type="InterPro" id="IPR036291">
    <property type="entry name" value="NAD(P)-bd_dom_sf"/>
</dbReference>
<proteinExistence type="inferred from homology"/>
<keyword evidence="5" id="KW-1185">Reference proteome</keyword>
<dbReference type="InterPro" id="IPR020904">
    <property type="entry name" value="Sc_DH/Rdtase_CS"/>
</dbReference>
<feature type="region of interest" description="Disordered" evidence="2">
    <location>
        <begin position="311"/>
        <end position="331"/>
    </location>
</feature>
<accession>A0A9W6UYZ5</accession>